<evidence type="ECO:0000256" key="2">
    <source>
        <dbReference type="ARBA" id="ARBA00022840"/>
    </source>
</evidence>
<name>A0ABQ9G962_9NEOP</name>
<evidence type="ECO:0000313" key="5">
    <source>
        <dbReference type="EMBL" id="KAJ8868965.1"/>
    </source>
</evidence>
<keyword evidence="1" id="KW-0547">Nucleotide-binding</keyword>
<comment type="caution">
    <text evidence="5">The sequence shown here is derived from an EMBL/GenBank/DDBJ whole genome shotgun (WGS) entry which is preliminary data.</text>
</comment>
<keyword evidence="2" id="KW-0067">ATP-binding</keyword>
<proteinExistence type="inferred from homology"/>
<dbReference type="InterPro" id="IPR013641">
    <property type="entry name" value="KTI12/PSTK"/>
</dbReference>
<dbReference type="SUPFAM" id="SSF52540">
    <property type="entry name" value="P-loop containing nucleoside triphosphate hydrolases"/>
    <property type="match status" value="1"/>
</dbReference>
<dbReference type="InterPro" id="IPR027417">
    <property type="entry name" value="P-loop_NTPase"/>
</dbReference>
<organism evidence="5 6">
    <name type="scientific">Dryococelus australis</name>
    <dbReference type="NCBI Taxonomy" id="614101"/>
    <lineage>
        <taxon>Eukaryota</taxon>
        <taxon>Metazoa</taxon>
        <taxon>Ecdysozoa</taxon>
        <taxon>Arthropoda</taxon>
        <taxon>Hexapoda</taxon>
        <taxon>Insecta</taxon>
        <taxon>Pterygota</taxon>
        <taxon>Neoptera</taxon>
        <taxon>Polyneoptera</taxon>
        <taxon>Phasmatodea</taxon>
        <taxon>Verophasmatodea</taxon>
        <taxon>Anareolatae</taxon>
        <taxon>Phasmatidae</taxon>
        <taxon>Eurycanthinae</taxon>
        <taxon>Dryococelus</taxon>
    </lineage>
</organism>
<dbReference type="Gene3D" id="3.40.50.300">
    <property type="entry name" value="P-loop containing nucleotide triphosphate hydrolases"/>
    <property type="match status" value="1"/>
</dbReference>
<dbReference type="Proteomes" id="UP001159363">
    <property type="component" value="Chromosome 13"/>
</dbReference>
<dbReference type="EMBL" id="JARBHB010000014">
    <property type="protein sequence ID" value="KAJ8868965.1"/>
    <property type="molecule type" value="Genomic_DNA"/>
</dbReference>
<evidence type="ECO:0000313" key="6">
    <source>
        <dbReference type="Proteomes" id="UP001159363"/>
    </source>
</evidence>
<accession>A0ABQ9G962</accession>
<reference evidence="5 6" key="1">
    <citation type="submission" date="2023-02" db="EMBL/GenBank/DDBJ databases">
        <title>LHISI_Scaffold_Assembly.</title>
        <authorList>
            <person name="Stuart O.P."/>
            <person name="Cleave R."/>
            <person name="Magrath M.J.L."/>
            <person name="Mikheyev A.S."/>
        </authorList>
    </citation>
    <scope>NUCLEOTIDE SEQUENCE [LARGE SCALE GENOMIC DNA]</scope>
    <source>
        <strain evidence="5">Daus_M_001</strain>
        <tissue evidence="5">Leg muscle</tissue>
    </source>
</reference>
<evidence type="ECO:0000256" key="1">
    <source>
        <dbReference type="ARBA" id="ARBA00022741"/>
    </source>
</evidence>
<dbReference type="PANTHER" id="PTHR12435">
    <property type="match status" value="1"/>
</dbReference>
<gene>
    <name evidence="5" type="ORF">PR048_030506</name>
</gene>
<protein>
    <recommendedName>
        <fullName evidence="4">Protein KTI12 homolog</fullName>
    </recommendedName>
</protein>
<dbReference type="Pfam" id="PF08433">
    <property type="entry name" value="KTI12"/>
    <property type="match status" value="1"/>
</dbReference>
<sequence length="280" mass="31298">MPLVVVTGFPSSGKTTVALQRLKVFLRCEAIYKNVKHFLSYSALSGFLVSSDFTDSSKEKEIRGLIKAEAQRLIGRDTVVIIDAGNYIKGYRYELYCMSKSNKCTQCTLHCVVPVDSARQWNAARVEEDAYSQEVFDALIMRYESPDSRNRWDIPLFSLLPDVMLPGPEVFTALFERKAPPPNMSTQCAPLSSTNFLYELDSITQEIVTAILSAQKLGVEGQVKIPGHEGCVLEGVGSGITPVQLARLRRQFLSYTKLHPMNDTTKIPALFTQFLNTSLR</sequence>
<evidence type="ECO:0000256" key="3">
    <source>
        <dbReference type="ARBA" id="ARBA00025768"/>
    </source>
</evidence>
<comment type="similarity">
    <text evidence="3">Belongs to the KTI12 family.</text>
</comment>
<keyword evidence="6" id="KW-1185">Reference proteome</keyword>
<evidence type="ECO:0000256" key="4">
    <source>
        <dbReference type="ARBA" id="ARBA00026170"/>
    </source>
</evidence>